<reference evidence="9 10" key="1">
    <citation type="journal article" date="2020" name="Mol. Plant">
        <title>The Chromosome-Based Rubber Tree Genome Provides New Insights into Spurge Genome Evolution and Rubber Biosynthesis.</title>
        <authorList>
            <person name="Liu J."/>
            <person name="Shi C."/>
            <person name="Shi C.C."/>
            <person name="Li W."/>
            <person name="Zhang Q.J."/>
            <person name="Zhang Y."/>
            <person name="Li K."/>
            <person name="Lu H.F."/>
            <person name="Shi C."/>
            <person name="Zhu S.T."/>
            <person name="Xiao Z.Y."/>
            <person name="Nan H."/>
            <person name="Yue Y."/>
            <person name="Zhu X.G."/>
            <person name="Wu Y."/>
            <person name="Hong X.N."/>
            <person name="Fan G.Y."/>
            <person name="Tong Y."/>
            <person name="Zhang D."/>
            <person name="Mao C.L."/>
            <person name="Liu Y.L."/>
            <person name="Hao S.J."/>
            <person name="Liu W.Q."/>
            <person name="Lv M.Q."/>
            <person name="Zhang H.B."/>
            <person name="Liu Y."/>
            <person name="Hu-Tang G.R."/>
            <person name="Wang J.P."/>
            <person name="Wang J.H."/>
            <person name="Sun Y.H."/>
            <person name="Ni S.B."/>
            <person name="Chen W.B."/>
            <person name="Zhang X.C."/>
            <person name="Jiao Y.N."/>
            <person name="Eichler E.E."/>
            <person name="Li G.H."/>
            <person name="Liu X."/>
            <person name="Gao L.Z."/>
        </authorList>
    </citation>
    <scope>NUCLEOTIDE SEQUENCE [LARGE SCALE GENOMIC DNA]</scope>
    <source>
        <strain evidence="10">cv. GT1</strain>
        <tissue evidence="9">Leaf</tissue>
    </source>
</reference>
<dbReference type="Proteomes" id="UP000467840">
    <property type="component" value="Chromosome 6"/>
</dbReference>
<name>A0A6A6MV54_HEVBR</name>
<keyword evidence="6 8" id="KW-0326">Glycosidase</keyword>
<dbReference type="EMBL" id="JAAGAX010000004">
    <property type="protein sequence ID" value="KAF2316957.1"/>
    <property type="molecule type" value="Genomic_DNA"/>
</dbReference>
<evidence type="ECO:0000256" key="4">
    <source>
        <dbReference type="ARBA" id="ARBA00022525"/>
    </source>
</evidence>
<protein>
    <recommendedName>
        <fullName evidence="11">Pectate lyase superfamily protein domain-containing protein</fullName>
    </recommendedName>
</protein>
<dbReference type="InterPro" id="IPR011050">
    <property type="entry name" value="Pectin_lyase_fold/virulence"/>
</dbReference>
<dbReference type="Pfam" id="PF00295">
    <property type="entry name" value="Glyco_hydro_28"/>
    <property type="match status" value="2"/>
</dbReference>
<organism evidence="9 10">
    <name type="scientific">Hevea brasiliensis</name>
    <name type="common">Para rubber tree</name>
    <name type="synonym">Siphonia brasiliensis</name>
    <dbReference type="NCBI Taxonomy" id="3981"/>
    <lineage>
        <taxon>Eukaryota</taxon>
        <taxon>Viridiplantae</taxon>
        <taxon>Streptophyta</taxon>
        <taxon>Embryophyta</taxon>
        <taxon>Tracheophyta</taxon>
        <taxon>Spermatophyta</taxon>
        <taxon>Magnoliopsida</taxon>
        <taxon>eudicotyledons</taxon>
        <taxon>Gunneridae</taxon>
        <taxon>Pentapetalae</taxon>
        <taxon>rosids</taxon>
        <taxon>fabids</taxon>
        <taxon>Malpighiales</taxon>
        <taxon>Euphorbiaceae</taxon>
        <taxon>Crotonoideae</taxon>
        <taxon>Micrandreae</taxon>
        <taxon>Hevea</taxon>
    </lineage>
</organism>
<keyword evidence="4" id="KW-0964">Secreted</keyword>
<dbReference type="Gene3D" id="2.160.20.10">
    <property type="entry name" value="Single-stranded right-handed beta-helix, Pectin lyase-like"/>
    <property type="match status" value="2"/>
</dbReference>
<dbReference type="GO" id="GO:0071555">
    <property type="term" value="P:cell wall organization"/>
    <property type="evidence" value="ECO:0007669"/>
    <property type="project" value="UniProtKB-KW"/>
</dbReference>
<evidence type="ECO:0000256" key="7">
    <source>
        <dbReference type="ARBA" id="ARBA00023316"/>
    </source>
</evidence>
<evidence type="ECO:0000256" key="2">
    <source>
        <dbReference type="ARBA" id="ARBA00008834"/>
    </source>
</evidence>
<proteinExistence type="inferred from homology"/>
<comment type="similarity">
    <text evidence="2 8">Belongs to the glycosyl hydrolase 28 family.</text>
</comment>
<evidence type="ECO:0000313" key="10">
    <source>
        <dbReference type="Proteomes" id="UP000467840"/>
    </source>
</evidence>
<evidence type="ECO:0000256" key="1">
    <source>
        <dbReference type="ARBA" id="ARBA00004191"/>
    </source>
</evidence>
<dbReference type="SUPFAM" id="SSF51126">
    <property type="entry name" value="Pectin lyase-like"/>
    <property type="match status" value="2"/>
</dbReference>
<evidence type="ECO:0000313" key="9">
    <source>
        <dbReference type="EMBL" id="KAF2316957.1"/>
    </source>
</evidence>
<keyword evidence="5 8" id="KW-0378">Hydrolase</keyword>
<sequence>MQGAMHLEVQGTFIAPTSPNAHNKASWITFAYIDRLTISGGGTFDGRGEIAWKQNNCGQNPKCKSLQLALQWKSNAFTFLTQSKKELARDRKHINKEDGFKDTCIRNIFGVIFFDASGAQSNTFDVRKYGARADARSDISKALLSAWKEACAAVGSSKIMIPKGTYLQGVVDLKGPCKGAMHLEVQGTFIAPTSPNAHNKASWITFAYIIRLTISGGGTFGTRRNCLEAK</sequence>
<evidence type="ECO:0000256" key="5">
    <source>
        <dbReference type="ARBA" id="ARBA00022801"/>
    </source>
</evidence>
<evidence type="ECO:0000256" key="3">
    <source>
        <dbReference type="ARBA" id="ARBA00022512"/>
    </source>
</evidence>
<dbReference type="GO" id="GO:0004650">
    <property type="term" value="F:polygalacturonase activity"/>
    <property type="evidence" value="ECO:0007669"/>
    <property type="project" value="InterPro"/>
</dbReference>
<accession>A0A6A6MV54</accession>
<dbReference type="PANTHER" id="PTHR31375">
    <property type="match status" value="1"/>
</dbReference>
<dbReference type="GO" id="GO:0005975">
    <property type="term" value="P:carbohydrate metabolic process"/>
    <property type="evidence" value="ECO:0007669"/>
    <property type="project" value="InterPro"/>
</dbReference>
<keyword evidence="10" id="KW-1185">Reference proteome</keyword>
<evidence type="ECO:0000256" key="6">
    <source>
        <dbReference type="ARBA" id="ARBA00023295"/>
    </source>
</evidence>
<keyword evidence="3" id="KW-0134">Cell wall</keyword>
<evidence type="ECO:0008006" key="11">
    <source>
        <dbReference type="Google" id="ProtNLM"/>
    </source>
</evidence>
<gene>
    <name evidence="9" type="ORF">GH714_007790</name>
</gene>
<evidence type="ECO:0000256" key="8">
    <source>
        <dbReference type="RuleBase" id="RU361169"/>
    </source>
</evidence>
<dbReference type="InterPro" id="IPR012334">
    <property type="entry name" value="Pectin_lyas_fold"/>
</dbReference>
<comment type="caution">
    <text evidence="9">The sequence shown here is derived from an EMBL/GenBank/DDBJ whole genome shotgun (WGS) entry which is preliminary data.</text>
</comment>
<dbReference type="InterPro" id="IPR000743">
    <property type="entry name" value="Glyco_hydro_28"/>
</dbReference>
<keyword evidence="7" id="KW-0961">Cell wall biogenesis/degradation</keyword>
<dbReference type="AlphaFoldDB" id="A0A6A6MV54"/>
<comment type="subcellular location">
    <subcellularLocation>
        <location evidence="1">Secreted</location>
        <location evidence="1">Cell wall</location>
    </subcellularLocation>
</comment>